<proteinExistence type="predicted"/>
<dbReference type="EMBL" id="JAWDGP010006072">
    <property type="protein sequence ID" value="KAK3747789.1"/>
    <property type="molecule type" value="Genomic_DNA"/>
</dbReference>
<evidence type="ECO:0000256" key="1">
    <source>
        <dbReference type="SAM" id="MobiDB-lite"/>
    </source>
</evidence>
<evidence type="ECO:0000313" key="3">
    <source>
        <dbReference type="Proteomes" id="UP001283361"/>
    </source>
</evidence>
<keyword evidence="3" id="KW-1185">Reference proteome</keyword>
<reference evidence="2" key="1">
    <citation type="journal article" date="2023" name="G3 (Bethesda)">
        <title>A reference genome for the long-term kleptoplast-retaining sea slug Elysia crispata morphotype clarki.</title>
        <authorList>
            <person name="Eastman K.E."/>
            <person name="Pendleton A.L."/>
            <person name="Shaikh M.A."/>
            <person name="Suttiyut T."/>
            <person name="Ogas R."/>
            <person name="Tomko P."/>
            <person name="Gavelis G."/>
            <person name="Widhalm J.R."/>
            <person name="Wisecaver J.H."/>
        </authorList>
    </citation>
    <scope>NUCLEOTIDE SEQUENCE</scope>
    <source>
        <strain evidence="2">ECLA1</strain>
    </source>
</reference>
<name>A0AAE0YKA3_9GAST</name>
<dbReference type="Proteomes" id="UP001283361">
    <property type="component" value="Unassembled WGS sequence"/>
</dbReference>
<gene>
    <name evidence="2" type="ORF">RRG08_057333</name>
</gene>
<sequence length="97" mass="10248">MVEGAKPVPPSPLGRGSDIEGGEAPLKGPNSFEAPLVTCPRAGHAHLGSFPLKGEAHRPLDFLDLTTCPNPETTVPCPPPPETPQWLPLRNPDDRGV</sequence>
<dbReference type="AlphaFoldDB" id="A0AAE0YKA3"/>
<accession>A0AAE0YKA3</accession>
<protein>
    <submittedName>
        <fullName evidence="2">Uncharacterized protein</fullName>
    </submittedName>
</protein>
<feature type="region of interest" description="Disordered" evidence="1">
    <location>
        <begin position="70"/>
        <end position="97"/>
    </location>
</feature>
<organism evidence="2 3">
    <name type="scientific">Elysia crispata</name>
    <name type="common">lettuce slug</name>
    <dbReference type="NCBI Taxonomy" id="231223"/>
    <lineage>
        <taxon>Eukaryota</taxon>
        <taxon>Metazoa</taxon>
        <taxon>Spiralia</taxon>
        <taxon>Lophotrochozoa</taxon>
        <taxon>Mollusca</taxon>
        <taxon>Gastropoda</taxon>
        <taxon>Heterobranchia</taxon>
        <taxon>Euthyneura</taxon>
        <taxon>Panpulmonata</taxon>
        <taxon>Sacoglossa</taxon>
        <taxon>Placobranchoidea</taxon>
        <taxon>Plakobranchidae</taxon>
        <taxon>Elysia</taxon>
    </lineage>
</organism>
<feature type="region of interest" description="Disordered" evidence="1">
    <location>
        <begin position="1"/>
        <end position="34"/>
    </location>
</feature>
<evidence type="ECO:0000313" key="2">
    <source>
        <dbReference type="EMBL" id="KAK3747789.1"/>
    </source>
</evidence>
<comment type="caution">
    <text evidence="2">The sequence shown here is derived from an EMBL/GenBank/DDBJ whole genome shotgun (WGS) entry which is preliminary data.</text>
</comment>